<evidence type="ECO:0000313" key="5">
    <source>
        <dbReference type="EMBL" id="NCI48812.1"/>
    </source>
</evidence>
<dbReference type="InterPro" id="IPR022719">
    <property type="entry name" value="Motility-assoc_prot_GldM_C"/>
</dbReference>
<keyword evidence="6" id="KW-1185">Reference proteome</keyword>
<proteinExistence type="predicted"/>
<name>A0ABW9ZNZ2_9BACT</name>
<gene>
    <name evidence="5" type="primary">gldM</name>
    <name evidence="5" type="ORF">GWC95_02690</name>
</gene>
<evidence type="ECO:0000313" key="6">
    <source>
        <dbReference type="Proteomes" id="UP000753802"/>
    </source>
</evidence>
<dbReference type="EMBL" id="JAACJS010000002">
    <property type="protein sequence ID" value="NCI48812.1"/>
    <property type="molecule type" value="Genomic_DNA"/>
</dbReference>
<dbReference type="InterPro" id="IPR048406">
    <property type="entry name" value="GldM_Ig-like-2"/>
</dbReference>
<dbReference type="Pfam" id="PF21601">
    <property type="entry name" value="GldM_2nd"/>
    <property type="match status" value="1"/>
</dbReference>
<evidence type="ECO:0000259" key="2">
    <source>
        <dbReference type="Pfam" id="PF12081"/>
    </source>
</evidence>
<sequence>MSLPKEPRQKMINIMYLVLTAILALNISAEILNAFKTVDRSLMTASGIAEQKNQEIFKSLEDKVNDPKTREKALIWQAKAQQVKTLSDDIYKYIDDLKTELKKESQFKIVDGKETYKEDDQESTTRLFVEEAPHGKGRGKELFDRLTKYKAALLAIDPDMAKEIGATLPLDLTPMKSNNQATNNSGWAYGYFHMAPAVAGITILSKFQNDVKNSEAQAVEYCHKQVGAVKIIYDEFQAFAGTNSQYLMPGEELVITAGVGAFSKAAKPTISVDGVNVALKPDGTAEYKATVGNSGAASKRVHISFYKPDGTIATKDVDVKYTVGVPSGLVVSTDKTRVFYQNLENELRVTGGSGDEKVTVTVEGAGATLTKKGAGIYIVNCPNLGSTTVTASDGKGTQKITIPVKPVPLPLAKVGGKAGGPFLANAFRVQKGVAADLQDFIFEGVKYDVVAYTLYCTGKGFEDNPGIAEVTGAYFNADAQAIIRKCQPGTTVVIDEIKVRGPGGSSRTLDQNISFILQ</sequence>
<dbReference type="Pfam" id="PF21602">
    <property type="entry name" value="GldM_3rd"/>
    <property type="match status" value="1"/>
</dbReference>
<evidence type="ECO:0000259" key="3">
    <source>
        <dbReference type="Pfam" id="PF21601"/>
    </source>
</evidence>
<dbReference type="Proteomes" id="UP000753802">
    <property type="component" value="Unassembled WGS sequence"/>
</dbReference>
<reference evidence="5 6" key="1">
    <citation type="submission" date="2020-01" db="EMBL/GenBank/DDBJ databases">
        <title>Genome analysis.</title>
        <authorList>
            <person name="Wu S."/>
            <person name="Wang G."/>
        </authorList>
    </citation>
    <scope>NUCLEOTIDE SEQUENCE [LARGE SCALE GENOMIC DNA]</scope>
    <source>
        <strain evidence="5 6">SYL130</strain>
    </source>
</reference>
<protein>
    <submittedName>
        <fullName evidence="5">Gliding motility protein GldM</fullName>
    </submittedName>
</protein>
<dbReference type="InterPro" id="IPR048405">
    <property type="entry name" value="GldM_Ig-like-1"/>
</dbReference>
<feature type="domain" description="Gliding motility-associated protein GldM N-terminal" evidence="2">
    <location>
        <begin position="30"/>
        <end position="222"/>
    </location>
</feature>
<feature type="domain" description="Gliding motility-associated protein GldM C-terminal" evidence="1">
    <location>
        <begin position="408"/>
        <end position="518"/>
    </location>
</feature>
<accession>A0ABW9ZNZ2</accession>
<feature type="domain" description="Gliding motility-associated protein GldM first immunoglobulin-like" evidence="3">
    <location>
        <begin position="230"/>
        <end position="323"/>
    </location>
</feature>
<comment type="caution">
    <text evidence="5">The sequence shown here is derived from an EMBL/GenBank/DDBJ whole genome shotgun (WGS) entry which is preliminary data.</text>
</comment>
<dbReference type="RefSeq" id="WP_161817122.1">
    <property type="nucleotide sequence ID" value="NZ_JAACJS010000002.1"/>
</dbReference>
<dbReference type="Pfam" id="PF12080">
    <property type="entry name" value="GldM_4th"/>
    <property type="match status" value="1"/>
</dbReference>
<evidence type="ECO:0000259" key="1">
    <source>
        <dbReference type="Pfam" id="PF12080"/>
    </source>
</evidence>
<dbReference type="Pfam" id="PF12081">
    <property type="entry name" value="GldM_1st"/>
    <property type="match status" value="1"/>
</dbReference>
<organism evidence="5 6">
    <name type="scientific">Sediminibacterium roseum</name>
    <dbReference type="NCBI Taxonomy" id="1978412"/>
    <lineage>
        <taxon>Bacteria</taxon>
        <taxon>Pseudomonadati</taxon>
        <taxon>Bacteroidota</taxon>
        <taxon>Chitinophagia</taxon>
        <taxon>Chitinophagales</taxon>
        <taxon>Chitinophagaceae</taxon>
        <taxon>Sediminibacterium</taxon>
    </lineage>
</organism>
<feature type="domain" description="Gliding motility-associated protein GldM second immunoglobulin-like" evidence="4">
    <location>
        <begin position="330"/>
        <end position="397"/>
    </location>
</feature>
<dbReference type="InterPro" id="IPR022720">
    <property type="entry name" value="Motility-assoc_prot_GldM_N"/>
</dbReference>
<dbReference type="InterPro" id="IPR019859">
    <property type="entry name" value="Motility-assoc_prot_GldM"/>
</dbReference>
<evidence type="ECO:0000259" key="4">
    <source>
        <dbReference type="Pfam" id="PF21602"/>
    </source>
</evidence>
<dbReference type="NCBIfam" id="TIGR03517">
    <property type="entry name" value="GldM_gliding"/>
    <property type="match status" value="1"/>
</dbReference>